<evidence type="ECO:0000256" key="2">
    <source>
        <dbReference type="ARBA" id="ARBA00022645"/>
    </source>
</evidence>
<dbReference type="InterPro" id="IPR003507">
    <property type="entry name" value="S66_fam"/>
</dbReference>
<dbReference type="Proteomes" id="UP000622890">
    <property type="component" value="Unassembled WGS sequence"/>
</dbReference>
<dbReference type="PANTHER" id="PTHR30237">
    <property type="entry name" value="MURAMOYLTETRAPEPTIDE CARBOXYPEPTIDASE"/>
    <property type="match status" value="1"/>
</dbReference>
<dbReference type="EMBL" id="JAEPBG010000005">
    <property type="protein sequence ID" value="MBK4735742.1"/>
    <property type="molecule type" value="Genomic_DNA"/>
</dbReference>
<dbReference type="Pfam" id="PF02016">
    <property type="entry name" value="Peptidase_S66"/>
    <property type="match status" value="1"/>
</dbReference>
<dbReference type="AlphaFoldDB" id="A0A934SU37"/>
<keyword evidence="10" id="KW-1185">Reference proteome</keyword>
<sequence length="304" mass="33009">MQSSTISPGIAIVALGGYAPDEVAYRRALSVLESRGFAVHAYYDPARKHQRFGASDAQRLAMLHAAARNPDVSIVLALRGGYGMSRLLSRIDYTLLAHSGKLFVGHSDFTALQMGLLATTGAASFAGPMVCDDFTREDLSDYTLDHFFGCIGAPECVVRGAAPGNPAIDASGTLWGGNLAMLTHLAGTPYLPHIDGGILFVEDVNEHPYRVERMLLQLHHAGVLKRQRALLLGDFSAYRLSDYDNGYDFDAMLSWLRAELPIPVLTGLPFGHVRDKVTLAVGAHARLVSDGEGWSLTMREYPHL</sequence>
<evidence type="ECO:0000256" key="3">
    <source>
        <dbReference type="ARBA" id="ARBA00022670"/>
    </source>
</evidence>
<dbReference type="GO" id="GO:0008236">
    <property type="term" value="F:serine-type peptidase activity"/>
    <property type="evidence" value="ECO:0007669"/>
    <property type="project" value="UniProtKB-KW"/>
</dbReference>
<dbReference type="GO" id="GO:0006508">
    <property type="term" value="P:proteolysis"/>
    <property type="evidence" value="ECO:0007669"/>
    <property type="project" value="UniProtKB-KW"/>
</dbReference>
<evidence type="ECO:0000256" key="5">
    <source>
        <dbReference type="ARBA" id="ARBA00022825"/>
    </source>
</evidence>
<gene>
    <name evidence="9" type="primary">ldcA</name>
    <name evidence="9" type="ORF">JJB74_14055</name>
</gene>
<evidence type="ECO:0000259" key="8">
    <source>
        <dbReference type="Pfam" id="PF17676"/>
    </source>
</evidence>
<dbReference type="Gene3D" id="3.50.30.60">
    <property type="entry name" value="LD-carboxypeptidase A C-terminal domain-like"/>
    <property type="match status" value="1"/>
</dbReference>
<evidence type="ECO:0000313" key="9">
    <source>
        <dbReference type="EMBL" id="MBK4735742.1"/>
    </source>
</evidence>
<comment type="similarity">
    <text evidence="1">Belongs to the peptidase S66 family.</text>
</comment>
<feature type="active site" description="Charge relay system" evidence="6">
    <location>
        <position position="272"/>
    </location>
</feature>
<dbReference type="InterPro" id="IPR027478">
    <property type="entry name" value="LdcA_N"/>
</dbReference>
<dbReference type="Pfam" id="PF17676">
    <property type="entry name" value="Peptidase_S66C"/>
    <property type="match status" value="1"/>
</dbReference>
<comment type="caution">
    <text evidence="9">The sequence shown here is derived from an EMBL/GenBank/DDBJ whole genome shotgun (WGS) entry which is preliminary data.</text>
</comment>
<feature type="domain" description="LD-carboxypeptidase C-terminal" evidence="8">
    <location>
        <begin position="171"/>
        <end position="287"/>
    </location>
</feature>
<dbReference type="NCBIfam" id="NF008424">
    <property type="entry name" value="PRK11253.1"/>
    <property type="match status" value="1"/>
</dbReference>
<evidence type="ECO:0000256" key="1">
    <source>
        <dbReference type="ARBA" id="ARBA00010233"/>
    </source>
</evidence>
<dbReference type="Gene3D" id="3.40.50.10740">
    <property type="entry name" value="Class I glutamine amidotransferase-like"/>
    <property type="match status" value="1"/>
</dbReference>
<dbReference type="CDD" id="cd07025">
    <property type="entry name" value="Peptidase_S66"/>
    <property type="match status" value="1"/>
</dbReference>
<accession>A0A934SU37</accession>
<feature type="domain" description="LD-carboxypeptidase N-terminal" evidence="7">
    <location>
        <begin position="10"/>
        <end position="127"/>
    </location>
</feature>
<protein>
    <submittedName>
        <fullName evidence="9">Muramoyltetrapeptide carboxypeptidase</fullName>
        <ecNumber evidence="9">3.4.17.13</ecNumber>
    </submittedName>
</protein>
<dbReference type="GO" id="GO:0106415">
    <property type="term" value="F:muramoyltetrapeptide carboxypeptidase activity"/>
    <property type="evidence" value="ECO:0007669"/>
    <property type="project" value="UniProtKB-EC"/>
</dbReference>
<keyword evidence="2 9" id="KW-0121">Carboxypeptidase</keyword>
<dbReference type="InterPro" id="IPR029062">
    <property type="entry name" value="Class_I_gatase-like"/>
</dbReference>
<dbReference type="InterPro" id="IPR027461">
    <property type="entry name" value="Carboxypeptidase_A_C_sf"/>
</dbReference>
<evidence type="ECO:0000256" key="6">
    <source>
        <dbReference type="PIRSR" id="PIRSR028757-1"/>
    </source>
</evidence>
<feature type="active site" description="Charge relay system" evidence="6">
    <location>
        <position position="202"/>
    </location>
</feature>
<keyword evidence="4 9" id="KW-0378">Hydrolase</keyword>
<evidence type="ECO:0000256" key="4">
    <source>
        <dbReference type="ARBA" id="ARBA00022801"/>
    </source>
</evidence>
<evidence type="ECO:0000313" key="10">
    <source>
        <dbReference type="Proteomes" id="UP000622890"/>
    </source>
</evidence>
<dbReference type="EC" id="3.4.17.13" evidence="9"/>
<dbReference type="RefSeq" id="WP_200592514.1">
    <property type="nucleotide sequence ID" value="NZ_JAEPBG010000005.1"/>
</dbReference>
<reference evidence="9" key="1">
    <citation type="submission" date="2021-01" db="EMBL/GenBank/DDBJ databases">
        <title>Genome sequence of strain Noviherbaspirillum sp. DKR-6.</title>
        <authorList>
            <person name="Chaudhary D.K."/>
        </authorList>
    </citation>
    <scope>NUCLEOTIDE SEQUENCE</scope>
    <source>
        <strain evidence="9">DKR-6</strain>
    </source>
</reference>
<name>A0A934SU37_9BURK</name>
<organism evidence="9 10">
    <name type="scientific">Noviherbaspirillum pedocola</name>
    <dbReference type="NCBI Taxonomy" id="2801341"/>
    <lineage>
        <taxon>Bacteria</taxon>
        <taxon>Pseudomonadati</taxon>
        <taxon>Pseudomonadota</taxon>
        <taxon>Betaproteobacteria</taxon>
        <taxon>Burkholderiales</taxon>
        <taxon>Oxalobacteraceae</taxon>
        <taxon>Noviherbaspirillum</taxon>
    </lineage>
</organism>
<dbReference type="InterPro" id="IPR040449">
    <property type="entry name" value="Peptidase_S66_N"/>
</dbReference>
<dbReference type="InterPro" id="IPR040921">
    <property type="entry name" value="Peptidase_S66C"/>
</dbReference>
<dbReference type="SUPFAM" id="SSF52317">
    <property type="entry name" value="Class I glutamine amidotransferase-like"/>
    <property type="match status" value="1"/>
</dbReference>
<evidence type="ECO:0000259" key="7">
    <source>
        <dbReference type="Pfam" id="PF02016"/>
    </source>
</evidence>
<keyword evidence="3" id="KW-0645">Protease</keyword>
<feature type="active site" description="Nucleophile" evidence="6">
    <location>
        <position position="107"/>
    </location>
</feature>
<proteinExistence type="inferred from homology"/>
<dbReference type="PANTHER" id="PTHR30237:SF2">
    <property type="entry name" value="MUREIN TETRAPEPTIDE CARBOXYPEPTIDASE"/>
    <property type="match status" value="1"/>
</dbReference>
<dbReference type="SUPFAM" id="SSF141986">
    <property type="entry name" value="LD-carboxypeptidase A C-terminal domain-like"/>
    <property type="match status" value="1"/>
</dbReference>
<keyword evidence="5" id="KW-0720">Serine protease</keyword>
<dbReference type="PIRSF" id="PIRSF028757">
    <property type="entry name" value="LD-carboxypeptidase"/>
    <property type="match status" value="1"/>
</dbReference>